<evidence type="ECO:0000256" key="1">
    <source>
        <dbReference type="ARBA" id="ARBA00023180"/>
    </source>
</evidence>
<name>A0ABV0S7Y9_9TELE</name>
<keyword evidence="1" id="KW-0325">Glycoprotein</keyword>
<dbReference type="InterPro" id="IPR027231">
    <property type="entry name" value="Semaphorin"/>
</dbReference>
<protein>
    <recommendedName>
        <fullName evidence="4">Sema domain-containing protein</fullName>
    </recommendedName>
</protein>
<dbReference type="EMBL" id="JAHRIN010071582">
    <property type="protein sequence ID" value="MEQ2216679.1"/>
    <property type="molecule type" value="Genomic_DNA"/>
</dbReference>
<dbReference type="PANTHER" id="PTHR11036:SF145">
    <property type="entry name" value="SEMAPHORIN-4A ISOFORM X1-RELATED"/>
    <property type="match status" value="1"/>
</dbReference>
<gene>
    <name evidence="5" type="ORF">XENOCAPTIV_020261</name>
</gene>
<dbReference type="SUPFAM" id="SSF101912">
    <property type="entry name" value="Sema domain"/>
    <property type="match status" value="1"/>
</dbReference>
<evidence type="ECO:0000256" key="2">
    <source>
        <dbReference type="PROSITE-ProRule" id="PRU00352"/>
    </source>
</evidence>
<dbReference type="InterPro" id="IPR001627">
    <property type="entry name" value="Semap_dom"/>
</dbReference>
<evidence type="ECO:0000313" key="5">
    <source>
        <dbReference type="EMBL" id="MEQ2216679.1"/>
    </source>
</evidence>
<evidence type="ECO:0000256" key="3">
    <source>
        <dbReference type="SAM" id="SignalP"/>
    </source>
</evidence>
<proteinExistence type="predicted"/>
<sequence>MIWLLNDSAVIKVCSDLLVFLNLFPWLCQSDVGGQRTLQRRWTTFAKAQLLCQAGSELPYNVIQDIDMLPPAEGAPADDTLFYGIFTSQWSVMHFLAVFEGLLDYSAP</sequence>
<dbReference type="Gene3D" id="2.130.10.10">
    <property type="entry name" value="YVTN repeat-like/Quinoprotein amine dehydrogenase"/>
    <property type="match status" value="1"/>
</dbReference>
<accession>A0ABV0S7Y9</accession>
<comment type="caution">
    <text evidence="5">The sequence shown here is derived from an EMBL/GenBank/DDBJ whole genome shotgun (WGS) entry which is preliminary data.</text>
</comment>
<keyword evidence="3" id="KW-0732">Signal</keyword>
<dbReference type="PROSITE" id="PS51004">
    <property type="entry name" value="SEMA"/>
    <property type="match status" value="1"/>
</dbReference>
<feature type="chain" id="PRO_5046042518" description="Sema domain-containing protein" evidence="3">
    <location>
        <begin position="31"/>
        <end position="108"/>
    </location>
</feature>
<dbReference type="PANTHER" id="PTHR11036">
    <property type="entry name" value="SEMAPHORIN"/>
    <property type="match status" value="1"/>
</dbReference>
<dbReference type="InterPro" id="IPR015943">
    <property type="entry name" value="WD40/YVTN_repeat-like_dom_sf"/>
</dbReference>
<organism evidence="5 6">
    <name type="scientific">Xenoophorus captivus</name>
    <dbReference type="NCBI Taxonomy" id="1517983"/>
    <lineage>
        <taxon>Eukaryota</taxon>
        <taxon>Metazoa</taxon>
        <taxon>Chordata</taxon>
        <taxon>Craniata</taxon>
        <taxon>Vertebrata</taxon>
        <taxon>Euteleostomi</taxon>
        <taxon>Actinopterygii</taxon>
        <taxon>Neopterygii</taxon>
        <taxon>Teleostei</taxon>
        <taxon>Neoteleostei</taxon>
        <taxon>Acanthomorphata</taxon>
        <taxon>Ovalentaria</taxon>
        <taxon>Atherinomorphae</taxon>
        <taxon>Cyprinodontiformes</taxon>
        <taxon>Goodeidae</taxon>
        <taxon>Xenoophorus</taxon>
    </lineage>
</organism>
<feature type="domain" description="Sema" evidence="4">
    <location>
        <begin position="1"/>
        <end position="108"/>
    </location>
</feature>
<reference evidence="5 6" key="1">
    <citation type="submission" date="2021-06" db="EMBL/GenBank/DDBJ databases">
        <authorList>
            <person name="Palmer J.M."/>
        </authorList>
    </citation>
    <scope>NUCLEOTIDE SEQUENCE [LARGE SCALE GENOMIC DNA]</scope>
    <source>
        <strain evidence="5 6">XC_2019</strain>
        <tissue evidence="5">Muscle</tissue>
    </source>
</reference>
<keyword evidence="6" id="KW-1185">Reference proteome</keyword>
<comment type="caution">
    <text evidence="2">Lacks conserved residue(s) required for the propagation of feature annotation.</text>
</comment>
<feature type="signal peptide" evidence="3">
    <location>
        <begin position="1"/>
        <end position="30"/>
    </location>
</feature>
<evidence type="ECO:0000313" key="6">
    <source>
        <dbReference type="Proteomes" id="UP001434883"/>
    </source>
</evidence>
<dbReference type="InterPro" id="IPR036352">
    <property type="entry name" value="Semap_dom_sf"/>
</dbReference>
<dbReference type="Proteomes" id="UP001434883">
    <property type="component" value="Unassembled WGS sequence"/>
</dbReference>
<evidence type="ECO:0000259" key="4">
    <source>
        <dbReference type="PROSITE" id="PS51004"/>
    </source>
</evidence>